<evidence type="ECO:0000256" key="8">
    <source>
        <dbReference type="NCBIfam" id="TIGR03399"/>
    </source>
</evidence>
<sequence>MERTIVLDGAQGEGGGQILRSALSLSMITGQPFEITGIRAGRAKPGLLRQHLTAVLAAKEICGAEVSGDELGSQRLRFAPGRVRGGEYKFAIGSAGSCMLVLQTVLPALWFADAAARIEVHGGTHNQAAPSADFICRVWEPLLAKMGINQHTTLIKHGFYPAGGGAVTTEVEPVKALSGLQLISRGETVSIDAEALLAAVPWHVGEREVMALEAYLPLTDRSVRVLEGGAGPGNTLSLTVESAHLTELFIAFGTKGVSAEKVAYQLATEAKRYLASTAAVGEYLADQLILPLALAGEGAFTVAKTSAHLLTNIAVIERFLPVRFSCEPLDGGYLIQVRG</sequence>
<dbReference type="PIRSF" id="PIRSF005378">
    <property type="entry name" value="RNA3'_term_phos_cycl_euk"/>
    <property type="match status" value="1"/>
</dbReference>
<gene>
    <name evidence="7" type="primary">rtcA</name>
    <name evidence="11" type="ORF">DET57_111121</name>
</gene>
<dbReference type="SUPFAM" id="SSF52913">
    <property type="entry name" value="RNA 3'-terminal phosphate cyclase, RPTC, insert domain"/>
    <property type="match status" value="1"/>
</dbReference>
<evidence type="ECO:0000313" key="12">
    <source>
        <dbReference type="Proteomes" id="UP000247485"/>
    </source>
</evidence>
<comment type="catalytic activity">
    <reaction evidence="6 7">
        <text>a 3'-end 3'-phospho-ribonucleotide-RNA + ATP = a 3'-end 2',3'-cyclophospho-ribonucleotide-RNA + AMP + diphosphate</text>
        <dbReference type="Rhea" id="RHEA:23976"/>
        <dbReference type="Rhea" id="RHEA-COMP:10463"/>
        <dbReference type="Rhea" id="RHEA-COMP:10464"/>
        <dbReference type="ChEBI" id="CHEBI:30616"/>
        <dbReference type="ChEBI" id="CHEBI:33019"/>
        <dbReference type="ChEBI" id="CHEBI:83062"/>
        <dbReference type="ChEBI" id="CHEBI:83064"/>
        <dbReference type="ChEBI" id="CHEBI:456215"/>
        <dbReference type="EC" id="6.5.1.4"/>
    </reaction>
</comment>
<keyword evidence="5 7" id="KW-0067">ATP-binding</keyword>
<dbReference type="NCBIfam" id="TIGR03399">
    <property type="entry name" value="RNA_3prim_cycl"/>
    <property type="match status" value="1"/>
</dbReference>
<dbReference type="InterPro" id="IPR017770">
    <property type="entry name" value="RNA3'_term_phos_cyc_type_1"/>
</dbReference>
<dbReference type="InterPro" id="IPR037136">
    <property type="entry name" value="RNA3'_phos_cyclase_dom_sf"/>
</dbReference>
<dbReference type="CDD" id="cd00874">
    <property type="entry name" value="RNA_Cyclase_Class_II"/>
    <property type="match status" value="1"/>
</dbReference>
<evidence type="ECO:0000256" key="7">
    <source>
        <dbReference type="HAMAP-Rule" id="MF_00200"/>
    </source>
</evidence>
<keyword evidence="2 7" id="KW-0963">Cytoplasm</keyword>
<evidence type="ECO:0000259" key="10">
    <source>
        <dbReference type="Pfam" id="PF05189"/>
    </source>
</evidence>
<dbReference type="HAMAP" id="MF_00200">
    <property type="entry name" value="RTC"/>
    <property type="match status" value="1"/>
</dbReference>
<name>A0A318FKF8_KLEOX</name>
<dbReference type="NCBIfam" id="NF003246">
    <property type="entry name" value="PRK04204.1-2"/>
    <property type="match status" value="1"/>
</dbReference>
<comment type="function">
    <text evidence="7">Catalyzes the conversion of 3'-phosphate to a 2',3'-cyclic phosphodiester at the end of RNA. The mechanism of action of the enzyme occurs in 3 steps: (A) adenylation of the enzyme by ATP; (B) transfer of adenylate to an RNA-N3'P to produce RNA-N3'PP5'A; (C) and attack of the adjacent 2'-hydroxyl on the 3'-phosphorus in the diester linkage to produce the cyclic end product. The biological role of this enzyme is unknown but it is likely to function in some aspects of cellular RNA processing.</text>
</comment>
<dbReference type="NCBIfam" id="NF003247">
    <property type="entry name" value="PRK04204.1-3"/>
    <property type="match status" value="1"/>
</dbReference>
<comment type="similarity">
    <text evidence="1 7">Belongs to the RNA 3'-terminal cyclase family. Type 1 subfamily.</text>
</comment>
<dbReference type="Pfam" id="PF01137">
    <property type="entry name" value="RTC"/>
    <property type="match status" value="1"/>
</dbReference>
<dbReference type="GO" id="GO:0003963">
    <property type="term" value="F:RNA-3'-phosphate cyclase activity"/>
    <property type="evidence" value="ECO:0007669"/>
    <property type="project" value="UniProtKB-UniRule"/>
</dbReference>
<feature type="domain" description="RNA 3'-terminal phosphate cyclase insert" evidence="10">
    <location>
        <begin position="184"/>
        <end position="274"/>
    </location>
</feature>
<evidence type="ECO:0000256" key="1">
    <source>
        <dbReference type="ARBA" id="ARBA00009206"/>
    </source>
</evidence>
<feature type="binding site" evidence="7">
    <location>
        <position position="103"/>
    </location>
    <ligand>
        <name>ATP</name>
        <dbReference type="ChEBI" id="CHEBI:30616"/>
    </ligand>
</feature>
<keyword evidence="4 7" id="KW-0547">Nucleotide-binding</keyword>
<feature type="binding site" evidence="7">
    <location>
        <begin position="283"/>
        <end position="287"/>
    </location>
    <ligand>
        <name>ATP</name>
        <dbReference type="ChEBI" id="CHEBI:30616"/>
    </ligand>
</feature>
<comment type="subcellular location">
    <subcellularLocation>
        <location evidence="7">Cytoplasm</location>
    </subcellularLocation>
</comment>
<dbReference type="PANTHER" id="PTHR11096:SF0">
    <property type="entry name" value="RNA 3'-TERMINAL PHOSPHATE CYCLASE"/>
    <property type="match status" value="1"/>
</dbReference>
<dbReference type="AlphaFoldDB" id="A0A318FKF8"/>
<evidence type="ECO:0000313" key="11">
    <source>
        <dbReference type="EMBL" id="PXW43595.1"/>
    </source>
</evidence>
<evidence type="ECO:0000259" key="9">
    <source>
        <dbReference type="Pfam" id="PF01137"/>
    </source>
</evidence>
<reference evidence="11 12" key="1">
    <citation type="submission" date="2018-05" db="EMBL/GenBank/DDBJ databases">
        <title>Freshwater and sediment microbial communities from various areas in North America, analyzing microbe dynamics in response to fracking.</title>
        <authorList>
            <person name="Lamendella R."/>
        </authorList>
    </citation>
    <scope>NUCLEOTIDE SEQUENCE [LARGE SCALE GENOMIC DNA]</scope>
    <source>
        <strain evidence="11 12">67</strain>
    </source>
</reference>
<dbReference type="PANTHER" id="PTHR11096">
    <property type="entry name" value="RNA 3' TERMINAL PHOSPHATE CYCLASE"/>
    <property type="match status" value="1"/>
</dbReference>
<accession>A0A318FKF8</accession>
<dbReference type="SUPFAM" id="SSF55205">
    <property type="entry name" value="EPT/RTPC-like"/>
    <property type="match status" value="2"/>
</dbReference>
<dbReference type="Pfam" id="PF05189">
    <property type="entry name" value="RTC_insert"/>
    <property type="match status" value="1"/>
</dbReference>
<dbReference type="InterPro" id="IPR036553">
    <property type="entry name" value="RPTC_insert"/>
</dbReference>
<dbReference type="PROSITE" id="PS01287">
    <property type="entry name" value="RTC"/>
    <property type="match status" value="1"/>
</dbReference>
<evidence type="ECO:0000256" key="5">
    <source>
        <dbReference type="ARBA" id="ARBA00022840"/>
    </source>
</evidence>
<dbReference type="InterPro" id="IPR000228">
    <property type="entry name" value="RNA3'_term_phos_cyc"/>
</dbReference>
<dbReference type="InterPro" id="IPR023797">
    <property type="entry name" value="RNA3'_phos_cyclase_dom"/>
</dbReference>
<evidence type="ECO:0000256" key="3">
    <source>
        <dbReference type="ARBA" id="ARBA00022598"/>
    </source>
</evidence>
<feature type="active site" description="Tele-AMP-histidine intermediate" evidence="7">
    <location>
        <position position="308"/>
    </location>
</feature>
<dbReference type="InterPro" id="IPR013791">
    <property type="entry name" value="RNA3'-term_phos_cycl_insert"/>
</dbReference>
<keyword evidence="3 7" id="KW-0436">Ligase</keyword>
<dbReference type="GO" id="GO:0005737">
    <property type="term" value="C:cytoplasm"/>
    <property type="evidence" value="ECO:0007669"/>
    <property type="project" value="UniProtKB-SubCell"/>
</dbReference>
<dbReference type="Proteomes" id="UP000247485">
    <property type="component" value="Unassembled WGS sequence"/>
</dbReference>
<evidence type="ECO:0000256" key="6">
    <source>
        <dbReference type="ARBA" id="ARBA00024481"/>
    </source>
</evidence>
<organism evidence="11 12">
    <name type="scientific">Klebsiella oxytoca</name>
    <dbReference type="NCBI Taxonomy" id="571"/>
    <lineage>
        <taxon>Bacteria</taxon>
        <taxon>Pseudomonadati</taxon>
        <taxon>Pseudomonadota</taxon>
        <taxon>Gammaproteobacteria</taxon>
        <taxon>Enterobacterales</taxon>
        <taxon>Enterobacteriaceae</taxon>
        <taxon>Klebsiella/Raoultella group</taxon>
        <taxon>Klebsiella</taxon>
    </lineage>
</organism>
<dbReference type="Gene3D" id="3.65.10.20">
    <property type="entry name" value="RNA 3'-terminal phosphate cyclase domain"/>
    <property type="match status" value="1"/>
</dbReference>
<dbReference type="InterPro" id="IPR020719">
    <property type="entry name" value="RNA3'_term_phos_cycl-like_CS"/>
</dbReference>
<feature type="domain" description="RNA 3'-terminal phosphate cyclase" evidence="9">
    <location>
        <begin position="12"/>
        <end position="325"/>
    </location>
</feature>
<evidence type="ECO:0000256" key="4">
    <source>
        <dbReference type="ARBA" id="ARBA00022741"/>
    </source>
</evidence>
<proteinExistence type="inferred from homology"/>
<dbReference type="EC" id="6.5.1.4" evidence="7 8"/>
<dbReference type="InterPro" id="IPR013792">
    <property type="entry name" value="RNA3'P_cycl/enolpyr_Trfase_a/b"/>
</dbReference>
<comment type="caution">
    <text evidence="11">The sequence shown here is derived from an EMBL/GenBank/DDBJ whole genome shotgun (WGS) entry which is preliminary data.</text>
</comment>
<protein>
    <recommendedName>
        <fullName evidence="7 8">RNA 3'-terminal phosphate cyclase</fullName>
        <shortName evidence="7">RNA cyclase</shortName>
        <shortName evidence="7">RNA-3'-phosphate cyclase</shortName>
        <ecNumber evidence="7 8">6.5.1.4</ecNumber>
    </recommendedName>
</protein>
<dbReference type="RefSeq" id="WP_110274942.1">
    <property type="nucleotide sequence ID" value="NZ_QJJG01000011.1"/>
</dbReference>
<evidence type="ECO:0000256" key="2">
    <source>
        <dbReference type="ARBA" id="ARBA00022490"/>
    </source>
</evidence>
<dbReference type="GO" id="GO:0005524">
    <property type="term" value="F:ATP binding"/>
    <property type="evidence" value="ECO:0007669"/>
    <property type="project" value="UniProtKB-KW"/>
</dbReference>
<dbReference type="Gene3D" id="3.30.360.20">
    <property type="entry name" value="RNA 3'-terminal phosphate cyclase, insert domain"/>
    <property type="match status" value="1"/>
</dbReference>
<dbReference type="EMBL" id="QJJG01000011">
    <property type="protein sequence ID" value="PXW43595.1"/>
    <property type="molecule type" value="Genomic_DNA"/>
</dbReference>
<dbReference type="GO" id="GO:0006396">
    <property type="term" value="P:RNA processing"/>
    <property type="evidence" value="ECO:0007669"/>
    <property type="project" value="UniProtKB-UniRule"/>
</dbReference>
<dbReference type="FunFam" id="3.65.10.20:FF:000002">
    <property type="entry name" value="GM19193"/>
    <property type="match status" value="1"/>
</dbReference>